<evidence type="ECO:0000313" key="2">
    <source>
        <dbReference type="Proteomes" id="UP001293254"/>
    </source>
</evidence>
<comment type="caution">
    <text evidence="1">The sequence shown here is derived from an EMBL/GenBank/DDBJ whole genome shotgun (WGS) entry which is preliminary data.</text>
</comment>
<dbReference type="EMBL" id="JACGWO010000004">
    <property type="protein sequence ID" value="KAK4428287.1"/>
    <property type="molecule type" value="Genomic_DNA"/>
</dbReference>
<dbReference type="PANTHER" id="PTHR33116:SF78">
    <property type="entry name" value="OS12G0587133 PROTEIN"/>
    <property type="match status" value="1"/>
</dbReference>
<accession>A0AAE1YDT2</accession>
<organism evidence="1 2">
    <name type="scientific">Sesamum alatum</name>
    <dbReference type="NCBI Taxonomy" id="300844"/>
    <lineage>
        <taxon>Eukaryota</taxon>
        <taxon>Viridiplantae</taxon>
        <taxon>Streptophyta</taxon>
        <taxon>Embryophyta</taxon>
        <taxon>Tracheophyta</taxon>
        <taxon>Spermatophyta</taxon>
        <taxon>Magnoliopsida</taxon>
        <taxon>eudicotyledons</taxon>
        <taxon>Gunneridae</taxon>
        <taxon>Pentapetalae</taxon>
        <taxon>asterids</taxon>
        <taxon>lamiids</taxon>
        <taxon>Lamiales</taxon>
        <taxon>Pedaliaceae</taxon>
        <taxon>Sesamum</taxon>
    </lineage>
</organism>
<dbReference type="AlphaFoldDB" id="A0AAE1YDT2"/>
<gene>
    <name evidence="1" type="ORF">Salat_1128300</name>
</gene>
<dbReference type="PANTHER" id="PTHR33116">
    <property type="entry name" value="REVERSE TRANSCRIPTASE ZINC-BINDING DOMAIN-CONTAINING PROTEIN-RELATED-RELATED"/>
    <property type="match status" value="1"/>
</dbReference>
<evidence type="ECO:0000313" key="1">
    <source>
        <dbReference type="EMBL" id="KAK4428287.1"/>
    </source>
</evidence>
<reference evidence="1" key="2">
    <citation type="journal article" date="2024" name="Plant">
        <title>Genomic evolution and insights into agronomic trait innovations of Sesamum species.</title>
        <authorList>
            <person name="Miao H."/>
            <person name="Wang L."/>
            <person name="Qu L."/>
            <person name="Liu H."/>
            <person name="Sun Y."/>
            <person name="Le M."/>
            <person name="Wang Q."/>
            <person name="Wei S."/>
            <person name="Zheng Y."/>
            <person name="Lin W."/>
            <person name="Duan Y."/>
            <person name="Cao H."/>
            <person name="Xiong S."/>
            <person name="Wang X."/>
            <person name="Wei L."/>
            <person name="Li C."/>
            <person name="Ma Q."/>
            <person name="Ju M."/>
            <person name="Zhao R."/>
            <person name="Li G."/>
            <person name="Mu C."/>
            <person name="Tian Q."/>
            <person name="Mei H."/>
            <person name="Zhang T."/>
            <person name="Gao T."/>
            <person name="Zhang H."/>
        </authorList>
    </citation>
    <scope>NUCLEOTIDE SEQUENCE</scope>
    <source>
        <strain evidence="1">3651</strain>
    </source>
</reference>
<sequence length="261" mass="29072">MPVRYLGIPLAAKWFLVTDFSPLVDRIENCIHKWTAKSLSFAGRLELINSVIQEFSFGTLREYQLFGRKFAIPRKKAVLVSGTFNPGMMPSLPKFYGTFIVRQTSCGYSGSTVSTLEAFQFWTSQPKKGDSPLLQRLADIRNRLVTAFGSSEAAIQHMAGWSNIKGLETSKAYEYFKPNLKGSFGKRQSKRHLSSHSTHSSYGLDYGEDSLHATDLRSYKRKHHARCASTPMNQPNIFSLSVPSVTLFGVISGNGLASTDV</sequence>
<name>A0AAE1YDT2_9LAMI</name>
<proteinExistence type="predicted"/>
<reference evidence="1" key="1">
    <citation type="submission" date="2020-06" db="EMBL/GenBank/DDBJ databases">
        <authorList>
            <person name="Li T."/>
            <person name="Hu X."/>
            <person name="Zhang T."/>
            <person name="Song X."/>
            <person name="Zhang H."/>
            <person name="Dai N."/>
            <person name="Sheng W."/>
            <person name="Hou X."/>
            <person name="Wei L."/>
        </authorList>
    </citation>
    <scope>NUCLEOTIDE SEQUENCE</scope>
    <source>
        <strain evidence="1">3651</strain>
        <tissue evidence="1">Leaf</tissue>
    </source>
</reference>
<keyword evidence="2" id="KW-1185">Reference proteome</keyword>
<dbReference type="Proteomes" id="UP001293254">
    <property type="component" value="Unassembled WGS sequence"/>
</dbReference>
<protein>
    <submittedName>
        <fullName evidence="1">Uncharacterized protein</fullName>
    </submittedName>
</protein>